<evidence type="ECO:0000313" key="3">
    <source>
        <dbReference type="Proteomes" id="UP000533639"/>
    </source>
</evidence>
<gene>
    <name evidence="2" type="ORF">FLAPXU55_03875</name>
</gene>
<evidence type="ECO:0000313" key="2">
    <source>
        <dbReference type="EMBL" id="CAC9976151.1"/>
    </source>
</evidence>
<feature type="signal peptide" evidence="1">
    <location>
        <begin position="1"/>
        <end position="26"/>
    </location>
</feature>
<keyword evidence="1" id="KW-0732">Signal</keyword>
<dbReference type="Proteomes" id="UP000533639">
    <property type="component" value="Unassembled WGS sequence"/>
</dbReference>
<evidence type="ECO:0000256" key="1">
    <source>
        <dbReference type="SAM" id="SignalP"/>
    </source>
</evidence>
<dbReference type="AlphaFoldDB" id="A0A9N8J5Z7"/>
<reference evidence="2 3" key="1">
    <citation type="submission" date="2020-06" db="EMBL/GenBank/DDBJ databases">
        <authorList>
            <person name="Criscuolo A."/>
        </authorList>
    </citation>
    <scope>NUCLEOTIDE SEQUENCE [LARGE SCALE GENOMIC DNA]</scope>
    <source>
        <strain evidence="2">PXU-55</strain>
    </source>
</reference>
<dbReference type="RefSeq" id="WP_180860368.1">
    <property type="nucleotide sequence ID" value="NZ_CAIJDE010000059.1"/>
</dbReference>
<feature type="chain" id="PRO_5040323811" evidence="1">
    <location>
        <begin position="27"/>
        <end position="480"/>
    </location>
</feature>
<sequence>MRTKFKNAARLIVVFTILITSTKCQTDDHLEQANDKTLLSAKQWFKNYETEGNNYALFQNLNYNWSDAAITNSEDGTKIIIVPINEIKKDPRETWEQKLYIYKLGENNYEASLIEIYPDKNNTDSNSSLIESGIFSGYISVGDIKKGFLKVAKFENGQLVENGIINLRSKSKTAKAPSNQVPCPVGTDCDTDTGGGAIDLKEVVVNNNYKDPSGYIITYNYGGGGYTGGITPADYTNHGTGASGITAPTPAEIADALQKKIDGSKLDPCPKAVLEQLKNATNVDIAAILEKLGSSKVFTVTIASSSVISRPASASSTGVPNNYNISISSNYTSATRLFRASNLLHEMIHCYFFSLVDDYTAKNNPAIFNDFPTLFQKFVDKKYPGSKASAHHDEMANTYVNAIGAALQEFQTGLPVPYGEIPNQIYTDLAWGGLQEAPIFQAKFPEGSLEYNRIIGRYNGESVNSTINGQVPIGKPCTIN</sequence>
<protein>
    <submittedName>
        <fullName evidence="2">Uncharacterized protein</fullName>
    </submittedName>
</protein>
<accession>A0A9N8J5Z7</accession>
<keyword evidence="3" id="KW-1185">Reference proteome</keyword>
<organism evidence="2 3">
    <name type="scientific">Flavobacterium panici</name>
    <dbReference type="NCBI Taxonomy" id="2654843"/>
    <lineage>
        <taxon>Bacteria</taxon>
        <taxon>Pseudomonadati</taxon>
        <taxon>Bacteroidota</taxon>
        <taxon>Flavobacteriia</taxon>
        <taxon>Flavobacteriales</taxon>
        <taxon>Flavobacteriaceae</taxon>
        <taxon>Flavobacterium</taxon>
    </lineage>
</organism>
<proteinExistence type="predicted"/>
<comment type="caution">
    <text evidence="2">The sequence shown here is derived from an EMBL/GenBank/DDBJ whole genome shotgun (WGS) entry which is preliminary data.</text>
</comment>
<name>A0A9N8J5Z7_9FLAO</name>
<dbReference type="EMBL" id="CAIJDE010000059">
    <property type="protein sequence ID" value="CAC9976151.1"/>
    <property type="molecule type" value="Genomic_DNA"/>
</dbReference>